<gene>
    <name evidence="1" type="ORF">CJJ23_04275</name>
</gene>
<evidence type="ECO:0000313" key="2">
    <source>
        <dbReference type="Proteomes" id="UP000216943"/>
    </source>
</evidence>
<dbReference type="AlphaFoldDB" id="A0A269TJU1"/>
<proteinExistence type="predicted"/>
<sequence length="141" mass="17041">MPWNEDLKKNKNVDEEIKEKYFPWSSSFNYDTIKAKLDFDKYDYIFIKDVSYFFRNNLEEDYWLDESLEIDNYKIDVVNKNIYMKWGIFVSQATKNDSSNQTVGDAISTSLPSKFYSFFLPFEKNKITDFEINDWSIKKFE</sequence>
<comment type="caution">
    <text evidence="1">The sequence shown here is derived from an EMBL/GenBank/DDBJ whole genome shotgun (WGS) entry which is preliminary data.</text>
</comment>
<dbReference type="EMBL" id="NQNY01000016">
    <property type="protein sequence ID" value="PAK20995.1"/>
    <property type="molecule type" value="Genomic_DNA"/>
</dbReference>
<evidence type="ECO:0000313" key="1">
    <source>
        <dbReference type="EMBL" id="PAK20995.1"/>
    </source>
</evidence>
<name>A0A269TJU1_9BACT</name>
<protein>
    <submittedName>
        <fullName evidence="1">Uncharacterized protein</fullName>
    </submittedName>
</protein>
<reference evidence="2" key="1">
    <citation type="submission" date="2017-08" db="EMBL/GenBank/DDBJ databases">
        <authorList>
            <person name="Alvarez-Ponce D."/>
            <person name="Weitzman C.L."/>
            <person name="Tillett R.L."/>
            <person name="Sandmeier F.C."/>
            <person name="Tracy C.R."/>
        </authorList>
    </citation>
    <scope>NUCLEOTIDE SEQUENCE [LARGE SCALE GENOMIC DNA]</scope>
    <source>
        <strain evidence="2">723</strain>
    </source>
</reference>
<dbReference type="Proteomes" id="UP000216943">
    <property type="component" value="Unassembled WGS sequence"/>
</dbReference>
<accession>A0A269TJU1</accession>
<organism evidence="1 2">
    <name type="scientific">Mycoplasmopsis agassizii</name>
    <dbReference type="NCBI Taxonomy" id="33922"/>
    <lineage>
        <taxon>Bacteria</taxon>
        <taxon>Bacillati</taxon>
        <taxon>Mycoplasmatota</taxon>
        <taxon>Mycoplasmoidales</taxon>
        <taxon>Metamycoplasmataceae</taxon>
        <taxon>Mycoplasmopsis</taxon>
    </lineage>
</organism>
<dbReference type="RefSeq" id="WP_095335112.1">
    <property type="nucleotide sequence ID" value="NZ_NQNY01000016.1"/>
</dbReference>